<feature type="transmembrane region" description="Helical" evidence="2">
    <location>
        <begin position="1153"/>
        <end position="1174"/>
    </location>
</feature>
<accession>B8C0G5</accession>
<dbReference type="EMBL" id="CM000641">
    <property type="protein sequence ID" value="EED93061.1"/>
    <property type="molecule type" value="Genomic_DNA"/>
</dbReference>
<proteinExistence type="predicted"/>
<feature type="compositionally biased region" description="Basic residues" evidence="1">
    <location>
        <begin position="1250"/>
        <end position="1259"/>
    </location>
</feature>
<sequence length="1259" mass="135984">MKKTSKVSDRVSRRKRGMLSPISVITAAIILLDVASSSSSSSSSMSATSQQSLSRSVELGLQHSDDGRLLQDVLSDTTLISPSTSSTLQASQQKLSTVFAGTIESTRGVEFKVENTNSERHLLLSGLGLNVKTSTTAAAAAADDDDDDSTTGSTEECRVKVYTKLVDLEAAIGNNYQLALDTNEVQCHGENEETVIPAKLFLKYHREMYACTGARVLETVDHEEEVNERKMMRGGGDIANGRRVQTESSPLLIPPNSMMSLYIIVLRKTSGGVGTNENFIQDETVFPKLLTSPATTSQSSTIYTSDSNLNIHTASSIQNGFLTDAIANGGSQDEVPQETKPVVFNGAIYYNMLDIGSRSGVEEYYATLENELKGVSQQSSYSYGDALHGIPGCDASLSTGYSDTIGSYGVMFDVTSLVPMEDDTGVNGVAVDPMSKYAEIYGMDVYIRNIVNTSIEVYVRAIDSGDGSESKKYSTYYEPTGQTAIAKNWELVAKGIVEGKGPDVGTPIPPEAWLQNVIVEPGHNVGFYVTLLGAPDLRYRNSSLAEGVIFSSDGILGVGVGRSWGQYPLEDDGSDVYFSGREFSGAFHYHAHEGIYKSVAPSAAPSSLTSLPPTPAVPTGPRDDGLCESESTLATTFQDGTGSFGALFDVLAKTEVTLTGIDLNVDWNTDDQAEVLVFARKGSWFGFQNDREAWPHLLVNTTVFKPSSFPDRSTSGPYVPIDTKMLSAVVPSSAFTPLTMKPGETWALYVCMSNADLRYTMGTSIGQAFAASPELRIMEGAGAADFPPFGSGLPEYGGVEYTFYAPRVFNGNLRYDFVGECPSEAPSALDFVSLSPTPVPTLATSVTYTFFVEHSPRKLISTVLGDIEQGTTTVLTGFILNETNPLHDLALNHGLAVTSLVARVADASANPGKPGYLCVPTAPDLCTQISVDVEAAHKSTASTEQVTFELLRKSTTLPSLIKIEGYKIEYTGTRAVETTNEITLSGVPAREMGLTEQEYFAEVARKFLSQNVGDPTDDDSLRILSVTVNGQVINGNSTVPTAEGRYNPQRRLQVTNSVEVSVKGKYRPPPLIDFGSMVEDSINADPESFVKELVNPRDIPEDTTNTVSSMESSFTEYFNKAAVVGARKVEELPETRPFAGTVVIAEDDGMKHLLNLAAMGVGGLIVMLSFLFLLRPHRRSAMFGNKSKGYRGQTQLVDEEDANLFHEDGFWSSFGSDHSAPPLHHSRQESRAFHQSMPPTSLAPSGVSNRHLHSRSVRY</sequence>
<dbReference type="AlphaFoldDB" id="B8C0G5"/>
<dbReference type="GeneID" id="7452220"/>
<evidence type="ECO:0000313" key="3">
    <source>
        <dbReference type="EMBL" id="EED93061.1"/>
    </source>
</evidence>
<dbReference type="KEGG" id="tps:THAPSDRAFT_22455"/>
<reference evidence="3 4" key="2">
    <citation type="journal article" date="2008" name="Nature">
        <title>The Phaeodactylum genome reveals the evolutionary history of diatom genomes.</title>
        <authorList>
            <person name="Bowler C."/>
            <person name="Allen A.E."/>
            <person name="Badger J.H."/>
            <person name="Grimwood J."/>
            <person name="Jabbari K."/>
            <person name="Kuo A."/>
            <person name="Maheswari U."/>
            <person name="Martens C."/>
            <person name="Maumus F."/>
            <person name="Otillar R.P."/>
            <person name="Rayko E."/>
            <person name="Salamov A."/>
            <person name="Vandepoele K."/>
            <person name="Beszteri B."/>
            <person name="Gruber A."/>
            <person name="Heijde M."/>
            <person name="Katinka M."/>
            <person name="Mock T."/>
            <person name="Valentin K."/>
            <person name="Verret F."/>
            <person name="Berges J.A."/>
            <person name="Brownlee C."/>
            <person name="Cadoret J.P."/>
            <person name="Chiovitti A."/>
            <person name="Choi C.J."/>
            <person name="Coesel S."/>
            <person name="De Martino A."/>
            <person name="Detter J.C."/>
            <person name="Durkin C."/>
            <person name="Falciatore A."/>
            <person name="Fournet J."/>
            <person name="Haruta M."/>
            <person name="Huysman M.J."/>
            <person name="Jenkins B.D."/>
            <person name="Jiroutova K."/>
            <person name="Jorgensen R.E."/>
            <person name="Joubert Y."/>
            <person name="Kaplan A."/>
            <person name="Kroger N."/>
            <person name="Kroth P.G."/>
            <person name="La Roche J."/>
            <person name="Lindquist E."/>
            <person name="Lommer M."/>
            <person name="Martin-Jezequel V."/>
            <person name="Lopez P.J."/>
            <person name="Lucas S."/>
            <person name="Mangogna M."/>
            <person name="McGinnis K."/>
            <person name="Medlin L.K."/>
            <person name="Montsant A."/>
            <person name="Oudot-Le Secq M.P."/>
            <person name="Napoli C."/>
            <person name="Obornik M."/>
            <person name="Parker M.S."/>
            <person name="Petit J.L."/>
            <person name="Porcel B.M."/>
            <person name="Poulsen N."/>
            <person name="Robison M."/>
            <person name="Rychlewski L."/>
            <person name="Rynearson T.A."/>
            <person name="Schmutz J."/>
            <person name="Shapiro H."/>
            <person name="Siaut M."/>
            <person name="Stanley M."/>
            <person name="Sussman M.R."/>
            <person name="Taylor A.R."/>
            <person name="Vardi A."/>
            <person name="von Dassow P."/>
            <person name="Vyverman W."/>
            <person name="Willis A."/>
            <person name="Wyrwicz L.S."/>
            <person name="Rokhsar D.S."/>
            <person name="Weissenbach J."/>
            <person name="Armbrust E.V."/>
            <person name="Green B.R."/>
            <person name="Van de Peer Y."/>
            <person name="Grigoriev I.V."/>
        </authorList>
    </citation>
    <scope>NUCLEOTIDE SEQUENCE [LARGE SCALE GENOMIC DNA]</scope>
    <source>
        <strain evidence="3 4">CCMP1335</strain>
    </source>
</reference>
<keyword evidence="2" id="KW-1133">Transmembrane helix</keyword>
<dbReference type="PaxDb" id="35128-Thaps22455"/>
<name>B8C0G5_THAPS</name>
<dbReference type="PANTHER" id="PTHR33683">
    <property type="entry name" value="1, PUTATIVE-RELATED"/>
    <property type="match status" value="1"/>
</dbReference>
<organism evidence="3 4">
    <name type="scientific">Thalassiosira pseudonana</name>
    <name type="common">Marine diatom</name>
    <name type="synonym">Cyclotella nana</name>
    <dbReference type="NCBI Taxonomy" id="35128"/>
    <lineage>
        <taxon>Eukaryota</taxon>
        <taxon>Sar</taxon>
        <taxon>Stramenopiles</taxon>
        <taxon>Ochrophyta</taxon>
        <taxon>Bacillariophyta</taxon>
        <taxon>Coscinodiscophyceae</taxon>
        <taxon>Thalassiosirophycidae</taxon>
        <taxon>Thalassiosirales</taxon>
        <taxon>Thalassiosiraceae</taxon>
        <taxon>Thalassiosira</taxon>
    </lineage>
</organism>
<feature type="compositionally biased region" description="Polar residues" evidence="1">
    <location>
        <begin position="1237"/>
        <end position="1248"/>
    </location>
</feature>
<evidence type="ECO:0000313" key="4">
    <source>
        <dbReference type="Proteomes" id="UP000001449"/>
    </source>
</evidence>
<evidence type="ECO:0000256" key="1">
    <source>
        <dbReference type="SAM" id="MobiDB-lite"/>
    </source>
</evidence>
<gene>
    <name evidence="3" type="ORF">THAPSDRAFT_22455</name>
</gene>
<protein>
    <submittedName>
        <fullName evidence="3">Uncharacterized protein</fullName>
    </submittedName>
</protein>
<reference evidence="3 4" key="1">
    <citation type="journal article" date="2004" name="Science">
        <title>The genome of the diatom Thalassiosira pseudonana: ecology, evolution, and metabolism.</title>
        <authorList>
            <person name="Armbrust E.V."/>
            <person name="Berges J.A."/>
            <person name="Bowler C."/>
            <person name="Green B.R."/>
            <person name="Martinez D."/>
            <person name="Putnam N.H."/>
            <person name="Zhou S."/>
            <person name="Allen A.E."/>
            <person name="Apt K.E."/>
            <person name="Bechner M."/>
            <person name="Brzezinski M.A."/>
            <person name="Chaal B.K."/>
            <person name="Chiovitti A."/>
            <person name="Davis A.K."/>
            <person name="Demarest M.S."/>
            <person name="Detter J.C."/>
            <person name="Glavina T."/>
            <person name="Goodstein D."/>
            <person name="Hadi M.Z."/>
            <person name="Hellsten U."/>
            <person name="Hildebrand M."/>
            <person name="Jenkins B.D."/>
            <person name="Jurka J."/>
            <person name="Kapitonov V.V."/>
            <person name="Kroger N."/>
            <person name="Lau W.W."/>
            <person name="Lane T.W."/>
            <person name="Larimer F.W."/>
            <person name="Lippmeier J.C."/>
            <person name="Lucas S."/>
            <person name="Medina M."/>
            <person name="Montsant A."/>
            <person name="Obornik M."/>
            <person name="Parker M.S."/>
            <person name="Palenik B."/>
            <person name="Pazour G.J."/>
            <person name="Richardson P.M."/>
            <person name="Rynearson T.A."/>
            <person name="Saito M.A."/>
            <person name="Schwartz D.C."/>
            <person name="Thamatrakoln K."/>
            <person name="Valentin K."/>
            <person name="Vardi A."/>
            <person name="Wilkerson F.P."/>
            <person name="Rokhsar D.S."/>
        </authorList>
    </citation>
    <scope>NUCLEOTIDE SEQUENCE [LARGE SCALE GENOMIC DNA]</scope>
    <source>
        <strain evidence="3 4">CCMP1335</strain>
    </source>
</reference>
<dbReference type="eggNOG" id="ENOG502SXH4">
    <property type="taxonomic scope" value="Eukaryota"/>
</dbReference>
<dbReference type="OMA" id="CHGENEE"/>
<keyword evidence="2" id="KW-0812">Transmembrane</keyword>
<feature type="region of interest" description="Disordered" evidence="1">
    <location>
        <begin position="1217"/>
        <end position="1259"/>
    </location>
</feature>
<keyword evidence="4" id="KW-1185">Reference proteome</keyword>
<dbReference type="InParanoid" id="B8C0G5"/>
<dbReference type="PANTHER" id="PTHR33683:SF46">
    <property type="entry name" value="SUSHI DOMAIN-CONTAINING PROTEIN"/>
    <property type="match status" value="1"/>
</dbReference>
<dbReference type="Proteomes" id="UP000001449">
    <property type="component" value="Chromosome 4"/>
</dbReference>
<evidence type="ECO:0000256" key="2">
    <source>
        <dbReference type="SAM" id="Phobius"/>
    </source>
</evidence>
<dbReference type="HOGENOM" id="CLU_265063_0_0_1"/>
<keyword evidence="2" id="KW-0472">Membrane</keyword>
<dbReference type="RefSeq" id="XP_002289524.1">
    <property type="nucleotide sequence ID" value="XM_002289488.1"/>
</dbReference>